<dbReference type="InterPro" id="IPR025500">
    <property type="entry name" value="DUF4390"/>
</dbReference>
<dbReference type="Pfam" id="PF14334">
    <property type="entry name" value="DUF4390"/>
    <property type="match status" value="2"/>
</dbReference>
<dbReference type="HOGENOM" id="CLU_070058_2_0_4"/>
<gene>
    <name evidence="1" type="ORF">SCD_n00012</name>
</gene>
<sequence length="202" mass="22788">MIAKADGIEVKSAELAVVDEALVLKANLEIGLSPALEDALNKGVPLNFIAEFELKKPRWYWLDEVMVTAQQHIRLSYHALTRQFQLTNNAKYQNFSSLNEALSELGRLQEWRVAEKTLVAERPLVTSKPLAVDKALVDGKPLAEGKTPLPDKSPLLKKRDGYLAGLRMKLDLTQLPKPLQVNALTSKDWNLDSEWHRWNVNP</sequence>
<dbReference type="eggNOG" id="ENOG502ZZV8">
    <property type="taxonomic scope" value="Bacteria"/>
</dbReference>
<protein>
    <submittedName>
        <fullName evidence="1">Uncharacterized protein</fullName>
    </submittedName>
</protein>
<dbReference type="EMBL" id="AP013066">
    <property type="protein sequence ID" value="BAN33862.1"/>
    <property type="molecule type" value="Genomic_DNA"/>
</dbReference>
<reference evidence="1 2" key="1">
    <citation type="journal article" date="2012" name="Appl. Environ. Microbiol.">
        <title>Draft genome sequence of a psychrotolerant sulfur-oxidizing bacterium, Sulfuricella denitrificans skB26, and proteomic insights into cold adaptation.</title>
        <authorList>
            <person name="Watanabe T."/>
            <person name="Kojima H."/>
            <person name="Fukui M."/>
        </authorList>
    </citation>
    <scope>NUCLEOTIDE SEQUENCE [LARGE SCALE GENOMIC DNA]</scope>
    <source>
        <strain evidence="2">skB26</strain>
    </source>
</reference>
<dbReference type="KEGG" id="sdr:SCD_n00012"/>
<evidence type="ECO:0000313" key="2">
    <source>
        <dbReference type="Proteomes" id="UP000015559"/>
    </source>
</evidence>
<accession>S6AZB7</accession>
<name>S6AZB7_SULDS</name>
<dbReference type="STRING" id="1163617.SCD_n00012"/>
<organism evidence="1 2">
    <name type="scientific">Sulfuricella denitrificans (strain DSM 22764 / NBRC 105220 / skB26)</name>
    <dbReference type="NCBI Taxonomy" id="1163617"/>
    <lineage>
        <taxon>Bacteria</taxon>
        <taxon>Pseudomonadati</taxon>
        <taxon>Pseudomonadota</taxon>
        <taxon>Betaproteobacteria</taxon>
        <taxon>Nitrosomonadales</taxon>
        <taxon>Sulfuricellaceae</taxon>
        <taxon>Sulfuricella</taxon>
    </lineage>
</organism>
<keyword evidence="2" id="KW-1185">Reference proteome</keyword>
<proteinExistence type="predicted"/>
<dbReference type="AlphaFoldDB" id="S6AZB7"/>
<dbReference type="Proteomes" id="UP000015559">
    <property type="component" value="Chromosome"/>
</dbReference>
<evidence type="ECO:0000313" key="1">
    <source>
        <dbReference type="EMBL" id="BAN33862.1"/>
    </source>
</evidence>